<evidence type="ECO:0000256" key="4">
    <source>
        <dbReference type="PROSITE-ProRule" id="PRU00175"/>
    </source>
</evidence>
<name>A0ABP0FEV3_CLALP</name>
<dbReference type="Pfam" id="PF13639">
    <property type="entry name" value="zf-RING_2"/>
    <property type="match status" value="1"/>
</dbReference>
<feature type="domain" description="RING-type" evidence="7">
    <location>
        <begin position="287"/>
        <end position="329"/>
    </location>
</feature>
<sequence length="341" mass="39202">MKGLISIASSKVFVRLAFVMLVATISGTSQSRGKDCRELRSSKRQQAIAGHTKIKNIEINVTQKRELIKMIETTGAMSKNCHLLEIEQLKTLIGKNYAIEDVYVTEEERATSTIFITFLTTPLAKNVGHGELVIYENTEYFRYMFQNRLSNDTLLTMVKYNKKIFESTTRFKKSTPRQPTATEKVESFTNPWKAHLVKALICAKIFFFAYLPVCSILFALMWYCLQIMTFFWDFFYETRIGLLNAESHCNRTSQVTLKAILEANGAQIWVNKRNKHLDAADCEQDSCVICLDTIELEQSLCKLTCNHLFHCDCILRCFSQFNSRCPICRQPALTQLHKSTD</sequence>
<dbReference type="EMBL" id="CAWYQH010000046">
    <property type="protein sequence ID" value="CAK8678209.1"/>
    <property type="molecule type" value="Genomic_DNA"/>
</dbReference>
<dbReference type="Gene3D" id="3.30.40.10">
    <property type="entry name" value="Zinc/RING finger domain, C3HC4 (zinc finger)"/>
    <property type="match status" value="1"/>
</dbReference>
<feature type="chain" id="PRO_5046965349" description="RING-type domain-containing protein" evidence="6">
    <location>
        <begin position="28"/>
        <end position="341"/>
    </location>
</feature>
<feature type="transmembrane region" description="Helical" evidence="5">
    <location>
        <begin position="205"/>
        <end position="225"/>
    </location>
</feature>
<evidence type="ECO:0000256" key="2">
    <source>
        <dbReference type="ARBA" id="ARBA00022771"/>
    </source>
</evidence>
<evidence type="ECO:0000313" key="8">
    <source>
        <dbReference type="EMBL" id="CAK8678209.1"/>
    </source>
</evidence>
<gene>
    <name evidence="8" type="ORF">CVLEPA_LOCUS8151</name>
</gene>
<protein>
    <recommendedName>
        <fullName evidence="7">RING-type domain-containing protein</fullName>
    </recommendedName>
</protein>
<comment type="caution">
    <text evidence="8">The sequence shown here is derived from an EMBL/GenBank/DDBJ whole genome shotgun (WGS) entry which is preliminary data.</text>
</comment>
<keyword evidence="6" id="KW-0732">Signal</keyword>
<evidence type="ECO:0000256" key="1">
    <source>
        <dbReference type="ARBA" id="ARBA00022723"/>
    </source>
</evidence>
<dbReference type="PANTHER" id="PTHR22765">
    <property type="entry name" value="RING FINGER AND PROTEASE ASSOCIATED DOMAIN-CONTAINING"/>
    <property type="match status" value="1"/>
</dbReference>
<keyword evidence="9" id="KW-1185">Reference proteome</keyword>
<evidence type="ECO:0000313" key="9">
    <source>
        <dbReference type="Proteomes" id="UP001642483"/>
    </source>
</evidence>
<keyword evidence="2 4" id="KW-0863">Zinc-finger</keyword>
<dbReference type="InterPro" id="IPR013083">
    <property type="entry name" value="Znf_RING/FYVE/PHD"/>
</dbReference>
<keyword evidence="5" id="KW-0812">Transmembrane</keyword>
<evidence type="ECO:0000256" key="5">
    <source>
        <dbReference type="SAM" id="Phobius"/>
    </source>
</evidence>
<evidence type="ECO:0000256" key="6">
    <source>
        <dbReference type="SAM" id="SignalP"/>
    </source>
</evidence>
<dbReference type="Proteomes" id="UP001642483">
    <property type="component" value="Unassembled WGS sequence"/>
</dbReference>
<dbReference type="InterPro" id="IPR051826">
    <property type="entry name" value="E3_ubiquitin-ligase_domain"/>
</dbReference>
<keyword evidence="3" id="KW-0862">Zinc</keyword>
<organism evidence="8 9">
    <name type="scientific">Clavelina lepadiformis</name>
    <name type="common">Light-bulb sea squirt</name>
    <name type="synonym">Ascidia lepadiformis</name>
    <dbReference type="NCBI Taxonomy" id="159417"/>
    <lineage>
        <taxon>Eukaryota</taxon>
        <taxon>Metazoa</taxon>
        <taxon>Chordata</taxon>
        <taxon>Tunicata</taxon>
        <taxon>Ascidiacea</taxon>
        <taxon>Aplousobranchia</taxon>
        <taxon>Clavelinidae</taxon>
        <taxon>Clavelina</taxon>
    </lineage>
</organism>
<dbReference type="SUPFAM" id="SSF57850">
    <property type="entry name" value="RING/U-box"/>
    <property type="match status" value="1"/>
</dbReference>
<keyword evidence="5" id="KW-0472">Membrane</keyword>
<proteinExistence type="predicted"/>
<evidence type="ECO:0000256" key="3">
    <source>
        <dbReference type="ARBA" id="ARBA00022833"/>
    </source>
</evidence>
<accession>A0ABP0FEV3</accession>
<dbReference type="SMART" id="SM00184">
    <property type="entry name" value="RING"/>
    <property type="match status" value="1"/>
</dbReference>
<dbReference type="PROSITE" id="PS50089">
    <property type="entry name" value="ZF_RING_2"/>
    <property type="match status" value="1"/>
</dbReference>
<evidence type="ECO:0000259" key="7">
    <source>
        <dbReference type="PROSITE" id="PS50089"/>
    </source>
</evidence>
<reference evidence="8 9" key="1">
    <citation type="submission" date="2024-02" db="EMBL/GenBank/DDBJ databases">
        <authorList>
            <person name="Daric V."/>
            <person name="Darras S."/>
        </authorList>
    </citation>
    <scope>NUCLEOTIDE SEQUENCE [LARGE SCALE GENOMIC DNA]</scope>
</reference>
<dbReference type="InterPro" id="IPR001841">
    <property type="entry name" value="Znf_RING"/>
</dbReference>
<keyword evidence="5" id="KW-1133">Transmembrane helix</keyword>
<feature type="signal peptide" evidence="6">
    <location>
        <begin position="1"/>
        <end position="27"/>
    </location>
</feature>
<keyword evidence="1" id="KW-0479">Metal-binding</keyword>